<dbReference type="Proteomes" id="UP000261420">
    <property type="component" value="Unplaced"/>
</dbReference>
<keyword evidence="3" id="KW-1185">Reference proteome</keyword>
<dbReference type="Ensembl" id="ENSSDUT00000004515.1">
    <property type="protein sequence ID" value="ENSSDUP00000004419.1"/>
    <property type="gene ID" value="ENSSDUG00000003303.1"/>
</dbReference>
<evidence type="ECO:0000313" key="3">
    <source>
        <dbReference type="Proteomes" id="UP000261420"/>
    </source>
</evidence>
<feature type="transmembrane region" description="Helical" evidence="1">
    <location>
        <begin position="31"/>
        <end position="51"/>
    </location>
</feature>
<reference evidence="2" key="1">
    <citation type="submission" date="2025-08" db="UniProtKB">
        <authorList>
            <consortium name="Ensembl"/>
        </authorList>
    </citation>
    <scope>IDENTIFICATION</scope>
</reference>
<keyword evidence="1" id="KW-1133">Transmembrane helix</keyword>
<sequence>MVQCGVYNQSDILITCKHLIIRHDDSGSAPLVANASHLFLLLLLKLVFFYCDRRKRRNLFTLVSSSTTESVSSSLCYLVDCSTNL</sequence>
<reference evidence="2" key="2">
    <citation type="submission" date="2025-09" db="UniProtKB">
        <authorList>
            <consortium name="Ensembl"/>
        </authorList>
    </citation>
    <scope>IDENTIFICATION</scope>
</reference>
<keyword evidence="1" id="KW-0472">Membrane</keyword>
<keyword evidence="1" id="KW-0812">Transmembrane</keyword>
<accession>A0A3B4TE39</accession>
<organism evidence="2 3">
    <name type="scientific">Seriola dumerili</name>
    <name type="common">Greater amberjack</name>
    <name type="synonym">Caranx dumerili</name>
    <dbReference type="NCBI Taxonomy" id="41447"/>
    <lineage>
        <taxon>Eukaryota</taxon>
        <taxon>Metazoa</taxon>
        <taxon>Chordata</taxon>
        <taxon>Craniata</taxon>
        <taxon>Vertebrata</taxon>
        <taxon>Euteleostomi</taxon>
        <taxon>Actinopterygii</taxon>
        <taxon>Neopterygii</taxon>
        <taxon>Teleostei</taxon>
        <taxon>Neoteleostei</taxon>
        <taxon>Acanthomorphata</taxon>
        <taxon>Carangaria</taxon>
        <taxon>Carangiformes</taxon>
        <taxon>Carangidae</taxon>
        <taxon>Seriola</taxon>
    </lineage>
</organism>
<protein>
    <submittedName>
        <fullName evidence="2">Uncharacterized protein</fullName>
    </submittedName>
</protein>
<name>A0A3B4TE39_SERDU</name>
<evidence type="ECO:0000256" key="1">
    <source>
        <dbReference type="SAM" id="Phobius"/>
    </source>
</evidence>
<proteinExistence type="predicted"/>
<evidence type="ECO:0000313" key="2">
    <source>
        <dbReference type="Ensembl" id="ENSSDUP00000004419.1"/>
    </source>
</evidence>
<dbReference type="AlphaFoldDB" id="A0A3B4TE39"/>